<dbReference type="Gene3D" id="3.30.450.290">
    <property type="match status" value="1"/>
</dbReference>
<dbReference type="GO" id="GO:0006935">
    <property type="term" value="P:chemotaxis"/>
    <property type="evidence" value="ECO:0007669"/>
    <property type="project" value="UniProtKB-ARBA"/>
</dbReference>
<dbReference type="PROSITE" id="PS50111">
    <property type="entry name" value="CHEMOTAXIS_TRANSDUC_2"/>
    <property type="match status" value="1"/>
</dbReference>
<evidence type="ECO:0000256" key="2">
    <source>
        <dbReference type="ARBA" id="ARBA00023224"/>
    </source>
</evidence>
<keyword evidence="5" id="KW-0812">Transmembrane</keyword>
<dbReference type="PROSITE" id="PS50885">
    <property type="entry name" value="HAMP"/>
    <property type="match status" value="1"/>
</dbReference>
<dbReference type="PATRIC" id="fig|1121451.3.peg.1580"/>
<keyword evidence="9" id="KW-0675">Receptor</keyword>
<dbReference type="Gene3D" id="3.30.450.20">
    <property type="entry name" value="PAS domain"/>
    <property type="match status" value="1"/>
</dbReference>
<evidence type="ECO:0000313" key="10">
    <source>
        <dbReference type="Proteomes" id="UP000010808"/>
    </source>
</evidence>
<dbReference type="CDD" id="cd11386">
    <property type="entry name" value="MCP_signal"/>
    <property type="match status" value="1"/>
</dbReference>
<keyword evidence="10" id="KW-1185">Reference proteome</keyword>
<gene>
    <name evidence="9" type="primary">dcrA</name>
    <name evidence="9" type="ORF">DESAM_21335</name>
</gene>
<dbReference type="eggNOG" id="COG0840">
    <property type="taxonomic scope" value="Bacteria"/>
</dbReference>
<organism evidence="9 10">
    <name type="scientific">Maridesulfovibrio hydrothermalis AM13 = DSM 14728</name>
    <dbReference type="NCBI Taxonomy" id="1121451"/>
    <lineage>
        <taxon>Bacteria</taxon>
        <taxon>Pseudomonadati</taxon>
        <taxon>Thermodesulfobacteriota</taxon>
        <taxon>Desulfovibrionia</taxon>
        <taxon>Desulfovibrionales</taxon>
        <taxon>Desulfovibrionaceae</taxon>
        <taxon>Maridesulfovibrio</taxon>
    </lineage>
</organism>
<dbReference type="Proteomes" id="UP000010808">
    <property type="component" value="Chromosome"/>
</dbReference>
<evidence type="ECO:0000313" key="9">
    <source>
        <dbReference type="EMBL" id="CCO23612.1"/>
    </source>
</evidence>
<dbReference type="STRING" id="1121451.DESAM_21335"/>
<comment type="subcellular location">
    <subcellularLocation>
        <location evidence="1">Membrane</location>
    </subcellularLocation>
</comment>
<feature type="domain" description="HAMP" evidence="8">
    <location>
        <begin position="210"/>
        <end position="262"/>
    </location>
</feature>
<evidence type="ECO:0000256" key="3">
    <source>
        <dbReference type="ARBA" id="ARBA00029447"/>
    </source>
</evidence>
<dbReference type="FunFam" id="1.10.287.950:FF:000001">
    <property type="entry name" value="Methyl-accepting chemotaxis sensory transducer"/>
    <property type="match status" value="1"/>
</dbReference>
<dbReference type="KEGG" id="dhy:DESAM_21335"/>
<evidence type="ECO:0000259" key="7">
    <source>
        <dbReference type="PROSITE" id="PS50113"/>
    </source>
</evidence>
<dbReference type="InterPro" id="IPR003660">
    <property type="entry name" value="HAMP_dom"/>
</dbReference>
<comment type="similarity">
    <text evidence="3">Belongs to the methyl-accepting chemotaxis (MCP) protein family.</text>
</comment>
<dbReference type="GO" id="GO:0007165">
    <property type="term" value="P:signal transduction"/>
    <property type="evidence" value="ECO:0007669"/>
    <property type="project" value="UniProtKB-KW"/>
</dbReference>
<feature type="transmembrane region" description="Helical" evidence="5">
    <location>
        <begin position="12"/>
        <end position="34"/>
    </location>
</feature>
<dbReference type="AlphaFoldDB" id="L0RBL0"/>
<dbReference type="PROSITE" id="PS50113">
    <property type="entry name" value="PAC"/>
    <property type="match status" value="1"/>
</dbReference>
<dbReference type="EMBL" id="FO203522">
    <property type="protein sequence ID" value="CCO23612.1"/>
    <property type="molecule type" value="Genomic_DNA"/>
</dbReference>
<dbReference type="Pfam" id="PF00672">
    <property type="entry name" value="HAMP"/>
    <property type="match status" value="1"/>
</dbReference>
<dbReference type="Gene3D" id="6.10.340.10">
    <property type="match status" value="1"/>
</dbReference>
<evidence type="ECO:0000259" key="6">
    <source>
        <dbReference type="PROSITE" id="PS50111"/>
    </source>
</evidence>
<dbReference type="Pfam" id="PF13426">
    <property type="entry name" value="PAS_9"/>
    <property type="match status" value="1"/>
</dbReference>
<feature type="domain" description="Methyl-accepting transducer" evidence="6">
    <location>
        <begin position="396"/>
        <end position="632"/>
    </location>
</feature>
<protein>
    <submittedName>
        <fullName evidence="9">Chemoreceptor protein A</fullName>
    </submittedName>
</protein>
<dbReference type="SUPFAM" id="SSF58104">
    <property type="entry name" value="Methyl-accepting chemotaxis protein (MCP) signaling domain"/>
    <property type="match status" value="1"/>
</dbReference>
<evidence type="ECO:0000259" key="8">
    <source>
        <dbReference type="PROSITE" id="PS50885"/>
    </source>
</evidence>
<reference evidence="9 10" key="1">
    <citation type="submission" date="2012-10" db="EMBL/GenBank/DDBJ databases">
        <authorList>
            <person name="Genoscope - CEA"/>
        </authorList>
    </citation>
    <scope>NUCLEOTIDE SEQUENCE [LARGE SCALE GENOMIC DNA]</scope>
    <source>
        <strain evidence="10">AM13 / DSM 14728</strain>
    </source>
</reference>
<dbReference type="PANTHER" id="PTHR32089:SF112">
    <property type="entry name" value="LYSOZYME-LIKE PROTEIN-RELATED"/>
    <property type="match status" value="1"/>
</dbReference>
<dbReference type="OrthoDB" id="9816383at2"/>
<dbReference type="SMART" id="SM00283">
    <property type="entry name" value="MA"/>
    <property type="match status" value="1"/>
</dbReference>
<dbReference type="SUPFAM" id="SSF55785">
    <property type="entry name" value="PYP-like sensor domain (PAS domain)"/>
    <property type="match status" value="1"/>
</dbReference>
<keyword evidence="2 4" id="KW-0807">Transducer</keyword>
<sequence length="667" mass="72560">MNCIKSSLGNKVLVLTSLLTATVFVCLFLANSFWQKNSMMEEMEKTAHRYADMLQLAIREPMAKGDNISTTEKFATVSKKYKDVEIYLTNYKGNITYATTPQDIRSDLSKKHDNPEINDLLERSLKTTIKEGMLTTLNGKEVFVEVETIENERKCYHCHGRRQPILGSLMMVQDVSPQFAALLDSQYKGAALSFAGFLSLLAALLFFMRRSIVCRIKTISDATDSFVAGNLDANFAVDSSDELGSLGEHLGEMASQIKDQLVYNKGVLSGITVPMFVTDQDQNIDFINAPMCEILNKSESAVRGTPVSNYFMKDGQPLTAMAFSSGDCPEGLLRYSREDGVEFPLRYQVCPLLNAEQETVGVIAVMVDLTEEEASRKHIEQQQAALLEVANEVTEVSKSLLSHSEELSLQMNELTAGVDTTAMQTGQVATAMEEMNATVLEVAQNTGETAEASERANNVAREGGGVVAHTVSEIHLVTETTEKLSNMLADLSVRAENIGAVMSVINDIADQTNLLALNAAIEAARAGEAGRGFAVVADEVRKLAEKTMTATNEVESAISLIQQGTNEVVSEMSGVRGRVENTVKMAEGAGGVLEEIVTESDKIADMVRAIATAAEQQSATSDEVNNSVTEINNLSQVLSEGIQNANAGIQDVSEMAQKLSRLVERFK</sequence>
<evidence type="ECO:0000256" key="1">
    <source>
        <dbReference type="ARBA" id="ARBA00004370"/>
    </source>
</evidence>
<dbReference type="SMART" id="SM00304">
    <property type="entry name" value="HAMP"/>
    <property type="match status" value="1"/>
</dbReference>
<dbReference type="RefSeq" id="WP_015336215.1">
    <property type="nucleotide sequence ID" value="NC_020055.1"/>
</dbReference>
<name>L0RBL0_9BACT</name>
<dbReference type="NCBIfam" id="TIGR00229">
    <property type="entry name" value="sensory_box"/>
    <property type="match status" value="1"/>
</dbReference>
<keyword evidence="5" id="KW-1133">Transmembrane helix</keyword>
<keyword evidence="5" id="KW-0472">Membrane</keyword>
<dbReference type="Pfam" id="PF00015">
    <property type="entry name" value="MCPsignal"/>
    <property type="match status" value="1"/>
</dbReference>
<dbReference type="Gene3D" id="1.10.287.950">
    <property type="entry name" value="Methyl-accepting chemotaxis protein"/>
    <property type="match status" value="1"/>
</dbReference>
<dbReference type="InterPro" id="IPR000014">
    <property type="entry name" value="PAS"/>
</dbReference>
<dbReference type="InterPro" id="IPR035965">
    <property type="entry name" value="PAS-like_dom_sf"/>
</dbReference>
<evidence type="ECO:0000256" key="5">
    <source>
        <dbReference type="SAM" id="Phobius"/>
    </source>
</evidence>
<dbReference type="PANTHER" id="PTHR32089">
    <property type="entry name" value="METHYL-ACCEPTING CHEMOTAXIS PROTEIN MCPB"/>
    <property type="match status" value="1"/>
</dbReference>
<dbReference type="CDD" id="cd06225">
    <property type="entry name" value="HAMP"/>
    <property type="match status" value="1"/>
</dbReference>
<evidence type="ECO:0000256" key="4">
    <source>
        <dbReference type="PROSITE-ProRule" id="PRU00284"/>
    </source>
</evidence>
<dbReference type="HOGENOM" id="CLU_000445_107_27_7"/>
<accession>L0RBL0</accession>
<dbReference type="GO" id="GO:0016020">
    <property type="term" value="C:membrane"/>
    <property type="evidence" value="ECO:0007669"/>
    <property type="project" value="UniProtKB-SubCell"/>
</dbReference>
<dbReference type="InterPro" id="IPR004089">
    <property type="entry name" value="MCPsignal_dom"/>
</dbReference>
<proteinExistence type="inferred from homology"/>
<dbReference type="InterPro" id="IPR000700">
    <property type="entry name" value="PAS-assoc_C"/>
</dbReference>
<dbReference type="CDD" id="cd00130">
    <property type="entry name" value="PAS"/>
    <property type="match status" value="1"/>
</dbReference>
<feature type="domain" description="PAC" evidence="7">
    <location>
        <begin position="329"/>
        <end position="381"/>
    </location>
</feature>